<name>A0A7S1W403_ALECA</name>
<gene>
    <name evidence="3" type="ORF">ACAT0790_LOCUS30233</name>
</gene>
<feature type="domain" description="Amidohydrolase-related" evidence="2">
    <location>
        <begin position="263"/>
        <end position="510"/>
    </location>
</feature>
<reference evidence="3" key="1">
    <citation type="submission" date="2021-01" db="EMBL/GenBank/DDBJ databases">
        <authorList>
            <person name="Corre E."/>
            <person name="Pelletier E."/>
            <person name="Niang G."/>
            <person name="Scheremetjew M."/>
            <person name="Finn R."/>
            <person name="Kale V."/>
            <person name="Holt S."/>
            <person name="Cochrane G."/>
            <person name="Meng A."/>
            <person name="Brown T."/>
            <person name="Cohen L."/>
        </authorList>
    </citation>
    <scope>NUCLEOTIDE SEQUENCE</scope>
    <source>
        <strain evidence="3">OF101</strain>
    </source>
</reference>
<dbReference type="InterPro" id="IPR006680">
    <property type="entry name" value="Amidohydro-rel"/>
</dbReference>
<dbReference type="InterPro" id="IPR052350">
    <property type="entry name" value="Metallo-dep_Lactonases"/>
</dbReference>
<evidence type="ECO:0000313" key="3">
    <source>
        <dbReference type="EMBL" id="CAD9147779.1"/>
    </source>
</evidence>
<organism evidence="3">
    <name type="scientific">Alexandrium catenella</name>
    <name type="common">Red tide dinoflagellate</name>
    <name type="synonym">Gonyaulax catenella</name>
    <dbReference type="NCBI Taxonomy" id="2925"/>
    <lineage>
        <taxon>Eukaryota</taxon>
        <taxon>Sar</taxon>
        <taxon>Alveolata</taxon>
        <taxon>Dinophyceae</taxon>
        <taxon>Gonyaulacales</taxon>
        <taxon>Pyrocystaceae</taxon>
        <taxon>Alexandrium</taxon>
    </lineage>
</organism>
<dbReference type="InterPro" id="IPR032466">
    <property type="entry name" value="Metal_Hydrolase"/>
</dbReference>
<dbReference type="Pfam" id="PF04909">
    <property type="entry name" value="Amidohydro_2"/>
    <property type="match status" value="1"/>
</dbReference>
<protein>
    <recommendedName>
        <fullName evidence="2">Amidohydrolase-related domain-containing protein</fullName>
    </recommendedName>
</protein>
<sequence length="531" mass="58781">MGAALGCPPRAKREQAPLTDYIFTRYAIIIWQFSDPAGYQSKGAPQAGDRVTEAMMEEHRVKGESPEDLLKKGLIEPVDVKDRSKLPQSGWVYTASFIEMWKGGDVMSWVSMGAPKAGDPVTVAEVNMHALGHKGDQERLATLGLTAAAPDSPWVHKTYKVDDDLEEWTALTPEKPMEPLYPIVDPHHHLWQRKRAKGTPLMPFEGHSFGTRQAGHAYLHDQLQKDAAGNGVVGTVFLECNTEYEGGWPMEDQTRSAAESKWVQGIADKTAQPMAIVAHLDLFQGRESVEKGLAAHREVAPNLVGVRHALAWHKSNPVYSRVIDGQIEKVSEQKSFREAVDVLGEQGLTFDTWLFHTNLQELIDLAKACPKTQIVCDHVGAPLGVSLAGLSLEKATEEWKGLIVELAKCENVVVKLSGLSMPVCGFAFNLREKPPTSAEMAAAYKPYFAHCLEHFGPSRCLFASNFPVDKVSGGYTTHWNAFKIIAKELLPDDEAAQRALLYDNSVRIYRMDKPPFGLPSRSTEAEELPKY</sequence>
<dbReference type="GO" id="GO:0016787">
    <property type="term" value="F:hydrolase activity"/>
    <property type="evidence" value="ECO:0007669"/>
    <property type="project" value="InterPro"/>
</dbReference>
<evidence type="ECO:0000259" key="2">
    <source>
        <dbReference type="Pfam" id="PF04909"/>
    </source>
</evidence>
<dbReference type="PANTHER" id="PTHR43569:SF1">
    <property type="entry name" value="BLL3371 PROTEIN"/>
    <property type="match status" value="1"/>
</dbReference>
<dbReference type="Gene3D" id="3.20.20.140">
    <property type="entry name" value="Metal-dependent hydrolases"/>
    <property type="match status" value="1"/>
</dbReference>
<comment type="similarity">
    <text evidence="1">Belongs to the metallo-dependent hydrolases superfamily.</text>
</comment>
<proteinExistence type="inferred from homology"/>
<accession>A0A7S1W403</accession>
<dbReference type="EMBL" id="HBGE01050031">
    <property type="protein sequence ID" value="CAD9147779.1"/>
    <property type="molecule type" value="Transcribed_RNA"/>
</dbReference>
<dbReference type="AlphaFoldDB" id="A0A7S1W403"/>
<dbReference type="PANTHER" id="PTHR43569">
    <property type="entry name" value="AMIDOHYDROLASE"/>
    <property type="match status" value="1"/>
</dbReference>
<evidence type="ECO:0000256" key="1">
    <source>
        <dbReference type="ARBA" id="ARBA00038310"/>
    </source>
</evidence>
<dbReference type="SUPFAM" id="SSF51556">
    <property type="entry name" value="Metallo-dependent hydrolases"/>
    <property type="match status" value="1"/>
</dbReference>